<keyword evidence="3" id="KW-1185">Reference proteome</keyword>
<dbReference type="AlphaFoldDB" id="A0A840VDN5"/>
<name>A0A840VDN5_9BACT</name>
<evidence type="ECO:0000313" key="2">
    <source>
        <dbReference type="EMBL" id="MBB5353624.1"/>
    </source>
</evidence>
<dbReference type="Gene3D" id="3.60.15.10">
    <property type="entry name" value="Ribonuclease Z/Hydroxyacylglutathione hydrolase-like"/>
    <property type="match status" value="1"/>
</dbReference>
<dbReference type="PANTHER" id="PTHR42663:SF6">
    <property type="entry name" value="HYDROLASE C777.06C-RELATED"/>
    <property type="match status" value="1"/>
</dbReference>
<dbReference type="PANTHER" id="PTHR42663">
    <property type="entry name" value="HYDROLASE C777.06C-RELATED-RELATED"/>
    <property type="match status" value="1"/>
</dbReference>
<sequence length="211" mass="23618">MLVDSGPDLREQALREGIERVDAVLYTHAHVDHVVGFDELRAFCWHRSAPLPLHASPFTLRVLQQMFPWAFDVENTYPGYIKPLPVPFEPTIHLGDITATPLPLFHGAVETHGFLIDYPGAPSIGYLPDVKALHESSITALQGVDLLIVDSLRPREHPTHLSNAEALSMIEQLGAAQAWLTHLGHENEHALYESHLPRHVRVAYDGLKLQF</sequence>
<accession>A0A840VDN5</accession>
<protein>
    <submittedName>
        <fullName evidence="2">Phosphoribosyl 1,2-cyclic phosphate phosphodiesterase</fullName>
        <ecNumber evidence="2">3.1.4.55</ecNumber>
    </submittedName>
</protein>
<dbReference type="SUPFAM" id="SSF56281">
    <property type="entry name" value="Metallo-hydrolase/oxidoreductase"/>
    <property type="match status" value="1"/>
</dbReference>
<organism evidence="2 3">
    <name type="scientific">Haloferula luteola</name>
    <dbReference type="NCBI Taxonomy" id="595692"/>
    <lineage>
        <taxon>Bacteria</taxon>
        <taxon>Pseudomonadati</taxon>
        <taxon>Verrucomicrobiota</taxon>
        <taxon>Verrucomicrobiia</taxon>
        <taxon>Verrucomicrobiales</taxon>
        <taxon>Verrucomicrobiaceae</taxon>
        <taxon>Haloferula</taxon>
    </lineage>
</organism>
<dbReference type="EC" id="3.1.4.55" evidence="2"/>
<feature type="domain" description="Metallo-beta-lactamase" evidence="1">
    <location>
        <begin position="2"/>
        <end position="182"/>
    </location>
</feature>
<dbReference type="Proteomes" id="UP000557717">
    <property type="component" value="Unassembled WGS sequence"/>
</dbReference>
<proteinExistence type="predicted"/>
<keyword evidence="2" id="KW-0378">Hydrolase</keyword>
<evidence type="ECO:0000313" key="3">
    <source>
        <dbReference type="Proteomes" id="UP000557717"/>
    </source>
</evidence>
<dbReference type="GO" id="GO:0103043">
    <property type="term" value="F:phosphoribosyl 1,2-cyclic phosphate phosphodiesterase activity"/>
    <property type="evidence" value="ECO:0007669"/>
    <property type="project" value="UniProtKB-EC"/>
</dbReference>
<reference evidence="2 3" key="1">
    <citation type="submission" date="2020-08" db="EMBL/GenBank/DDBJ databases">
        <title>Genomic Encyclopedia of Type Strains, Phase IV (KMG-IV): sequencing the most valuable type-strain genomes for metagenomic binning, comparative biology and taxonomic classification.</title>
        <authorList>
            <person name="Goeker M."/>
        </authorList>
    </citation>
    <scope>NUCLEOTIDE SEQUENCE [LARGE SCALE GENOMIC DNA]</scope>
    <source>
        <strain evidence="2 3">YC6886</strain>
    </source>
</reference>
<dbReference type="InterPro" id="IPR036866">
    <property type="entry name" value="RibonucZ/Hydroxyglut_hydro"/>
</dbReference>
<gene>
    <name evidence="2" type="ORF">HNR46_003885</name>
</gene>
<dbReference type="InterPro" id="IPR001279">
    <property type="entry name" value="Metallo-B-lactamas"/>
</dbReference>
<dbReference type="CDD" id="cd16279">
    <property type="entry name" value="metallo-hydrolase-like_MBL-fold"/>
    <property type="match status" value="1"/>
</dbReference>
<evidence type="ECO:0000259" key="1">
    <source>
        <dbReference type="Pfam" id="PF12706"/>
    </source>
</evidence>
<comment type="caution">
    <text evidence="2">The sequence shown here is derived from an EMBL/GenBank/DDBJ whole genome shotgun (WGS) entry which is preliminary data.</text>
</comment>
<dbReference type="Pfam" id="PF12706">
    <property type="entry name" value="Lactamase_B_2"/>
    <property type="match status" value="1"/>
</dbReference>
<dbReference type="EMBL" id="JACHFD010000030">
    <property type="protein sequence ID" value="MBB5353624.1"/>
    <property type="molecule type" value="Genomic_DNA"/>
</dbReference>